<reference evidence="2" key="1">
    <citation type="submission" date="2022-06" db="EMBL/GenBank/DDBJ databases">
        <title>Genomic Encyclopedia of Archaeal and Bacterial Type Strains, Phase II (KMG-II): from individual species to whole genera.</title>
        <authorList>
            <person name="Goeker M."/>
        </authorList>
    </citation>
    <scope>NUCLEOTIDE SEQUENCE</scope>
    <source>
        <strain evidence="2">DSM 26652</strain>
    </source>
</reference>
<sequence>MKPSATVVLPTPVSLAGLTDHCTSAQARRLRQVVLRTVVSSTGPLVLVMLVLVVAMFVYQYGWPTAIVAGAVYSTVVVVMVGRIIQTAVPVRRQRHHPRHATYVLQGGAAVIEARITDPVRGAAELANHAKVPGTPPVVVRAMRQTLITAILRTNPQATLRITTRVPALARLYAEDFDAAAETLGLTHRSVTLPVRLSQRVTGLRDLVLLSPGQRADATEPRR</sequence>
<evidence type="ECO:0000256" key="1">
    <source>
        <dbReference type="SAM" id="Phobius"/>
    </source>
</evidence>
<proteinExistence type="predicted"/>
<evidence type="ECO:0000313" key="2">
    <source>
        <dbReference type="EMBL" id="MCP2264998.1"/>
    </source>
</evidence>
<gene>
    <name evidence="2" type="ORF">APR03_002341</name>
</gene>
<comment type="caution">
    <text evidence="2">The sequence shown here is derived from an EMBL/GenBank/DDBJ whole genome shotgun (WGS) entry which is preliminary data.</text>
</comment>
<name>A0A9X2G3F7_9MICO</name>
<dbReference type="AlphaFoldDB" id="A0A9X2G3F7"/>
<protein>
    <submittedName>
        <fullName evidence="2">Uncharacterized protein</fullName>
    </submittedName>
</protein>
<accession>A0A9X2G3F7</accession>
<organism evidence="2 3">
    <name type="scientific">Promicromonospora thailandica</name>
    <dbReference type="NCBI Taxonomy" id="765201"/>
    <lineage>
        <taxon>Bacteria</taxon>
        <taxon>Bacillati</taxon>
        <taxon>Actinomycetota</taxon>
        <taxon>Actinomycetes</taxon>
        <taxon>Micrococcales</taxon>
        <taxon>Promicromonosporaceae</taxon>
        <taxon>Promicromonospora</taxon>
    </lineage>
</organism>
<evidence type="ECO:0000313" key="3">
    <source>
        <dbReference type="Proteomes" id="UP001139493"/>
    </source>
</evidence>
<feature type="transmembrane region" description="Helical" evidence="1">
    <location>
        <begin position="33"/>
        <end position="59"/>
    </location>
</feature>
<keyword evidence="3" id="KW-1185">Reference proteome</keyword>
<dbReference type="EMBL" id="JAMTCS010000006">
    <property type="protein sequence ID" value="MCP2264998.1"/>
    <property type="molecule type" value="Genomic_DNA"/>
</dbReference>
<feature type="transmembrane region" description="Helical" evidence="1">
    <location>
        <begin position="65"/>
        <end position="85"/>
    </location>
</feature>
<keyword evidence="1" id="KW-0812">Transmembrane</keyword>
<dbReference type="Proteomes" id="UP001139493">
    <property type="component" value="Unassembled WGS sequence"/>
</dbReference>
<keyword evidence="1" id="KW-0472">Membrane</keyword>
<keyword evidence="1" id="KW-1133">Transmembrane helix</keyword>